<sequence>MKQFWFSCARVSFAAVVAGTALVAAPAKAQHPSEMSCGQLWYERNKIYARNGYCFKTARARAEFGPGCFPPYGDLRGWERRRVNEIQMWESRNGCN</sequence>
<dbReference type="RefSeq" id="WP_202072603.1">
    <property type="nucleotide sequence ID" value="NZ_AP027142.1"/>
</dbReference>
<feature type="signal peptide" evidence="1">
    <location>
        <begin position="1"/>
        <end position="29"/>
    </location>
</feature>
<dbReference type="InterPro" id="IPR025582">
    <property type="entry name" value="YARHG_dom"/>
</dbReference>
<accession>A0ABN6VGM0</accession>
<dbReference type="Pfam" id="PF13308">
    <property type="entry name" value="YARHG"/>
    <property type="match status" value="1"/>
</dbReference>
<feature type="domain" description="YARHG" evidence="2">
    <location>
        <begin position="18"/>
        <end position="91"/>
    </location>
</feature>
<dbReference type="InterPro" id="IPR038434">
    <property type="entry name" value="YARHG_sf"/>
</dbReference>
<evidence type="ECO:0000256" key="1">
    <source>
        <dbReference type="SAM" id="SignalP"/>
    </source>
</evidence>
<reference evidence="3 4" key="1">
    <citation type="journal article" date="2023" name="Int. J. Syst. Evol. Microbiol.">
        <title>Methylocystis iwaonis sp. nov., a type II methane-oxidizing bacterium from surface soil of a rice paddy field in Japan, and emended description of the genus Methylocystis (ex Whittenbury et al. 1970) Bowman et al. 1993.</title>
        <authorList>
            <person name="Kaise H."/>
            <person name="Sawadogo J.B."/>
            <person name="Alam M.S."/>
            <person name="Ueno C."/>
            <person name="Dianou D."/>
            <person name="Shinjo R."/>
            <person name="Asakawa S."/>
        </authorList>
    </citation>
    <scope>NUCLEOTIDE SEQUENCE [LARGE SCALE GENOMIC DNA]</scope>
    <source>
        <strain evidence="3 4">SS37A-Re</strain>
    </source>
</reference>
<dbReference type="Proteomes" id="UP001317629">
    <property type="component" value="Chromosome"/>
</dbReference>
<name>A0ABN6VGM0_9HYPH</name>
<keyword evidence="4" id="KW-1185">Reference proteome</keyword>
<proteinExistence type="predicted"/>
<evidence type="ECO:0000313" key="4">
    <source>
        <dbReference type="Proteomes" id="UP001317629"/>
    </source>
</evidence>
<evidence type="ECO:0000259" key="2">
    <source>
        <dbReference type="SMART" id="SM01324"/>
    </source>
</evidence>
<dbReference type="EMBL" id="AP027142">
    <property type="protein sequence ID" value="BDV33905.1"/>
    <property type="molecule type" value="Genomic_DNA"/>
</dbReference>
<feature type="chain" id="PRO_5045042820" description="YARHG domain-containing protein" evidence="1">
    <location>
        <begin position="30"/>
        <end position="96"/>
    </location>
</feature>
<organism evidence="3 4">
    <name type="scientific">Methylocystis iwaonis</name>
    <dbReference type="NCBI Taxonomy" id="2885079"/>
    <lineage>
        <taxon>Bacteria</taxon>
        <taxon>Pseudomonadati</taxon>
        <taxon>Pseudomonadota</taxon>
        <taxon>Alphaproteobacteria</taxon>
        <taxon>Hyphomicrobiales</taxon>
        <taxon>Methylocystaceae</taxon>
        <taxon>Methylocystis</taxon>
    </lineage>
</organism>
<evidence type="ECO:0000313" key="3">
    <source>
        <dbReference type="EMBL" id="BDV33905.1"/>
    </source>
</evidence>
<dbReference type="SMART" id="SM01324">
    <property type="entry name" value="YARHG"/>
    <property type="match status" value="1"/>
</dbReference>
<gene>
    <name evidence="3" type="ORF">SS37A_14340</name>
</gene>
<dbReference type="Gene3D" id="1.20.58.1690">
    <property type="match status" value="1"/>
</dbReference>
<keyword evidence="1" id="KW-0732">Signal</keyword>
<protein>
    <recommendedName>
        <fullName evidence="2">YARHG domain-containing protein</fullName>
    </recommendedName>
</protein>